<keyword evidence="2 6" id="KW-0813">Transport</keyword>
<keyword evidence="5 6" id="KW-0472">Membrane</keyword>
<comment type="subcellular location">
    <subcellularLocation>
        <location evidence="6">Cell membrane</location>
        <topology evidence="6">Multi-pass membrane protein</topology>
    </subcellularLocation>
    <subcellularLocation>
        <location evidence="1">Membrane</location>
        <topology evidence="1">Multi-pass membrane protein</topology>
    </subcellularLocation>
</comment>
<dbReference type="InterPro" id="IPR000515">
    <property type="entry name" value="MetI-like"/>
</dbReference>
<dbReference type="GO" id="GO:0055085">
    <property type="term" value="P:transmembrane transport"/>
    <property type="evidence" value="ECO:0007669"/>
    <property type="project" value="InterPro"/>
</dbReference>
<protein>
    <submittedName>
        <fullName evidence="8">Osmoprotectant ABC transport system permease</fullName>
    </submittedName>
</protein>
<dbReference type="SUPFAM" id="SSF161098">
    <property type="entry name" value="MetI-like"/>
    <property type="match status" value="1"/>
</dbReference>
<dbReference type="CDD" id="cd06261">
    <property type="entry name" value="TM_PBP2"/>
    <property type="match status" value="1"/>
</dbReference>
<organism evidence="8 9">
    <name type="scientific">Pontimonas salivibrio</name>
    <dbReference type="NCBI Taxonomy" id="1159327"/>
    <lineage>
        <taxon>Bacteria</taxon>
        <taxon>Bacillati</taxon>
        <taxon>Actinomycetota</taxon>
        <taxon>Actinomycetes</taxon>
        <taxon>Micrococcales</taxon>
        <taxon>Microbacteriaceae</taxon>
        <taxon>Pontimonas</taxon>
    </lineage>
</organism>
<dbReference type="EMBL" id="CP026923">
    <property type="protein sequence ID" value="AVG23262.1"/>
    <property type="molecule type" value="Genomic_DNA"/>
</dbReference>
<name>A0A2L2BNR8_9MICO</name>
<evidence type="ECO:0000256" key="3">
    <source>
        <dbReference type="ARBA" id="ARBA00022692"/>
    </source>
</evidence>
<feature type="transmembrane region" description="Helical" evidence="6">
    <location>
        <begin position="222"/>
        <end position="244"/>
    </location>
</feature>
<dbReference type="RefSeq" id="WP_245867963.1">
    <property type="nucleotide sequence ID" value="NZ_CP026923.1"/>
</dbReference>
<comment type="similarity">
    <text evidence="6">Belongs to the binding-protein-dependent transport system permease family.</text>
</comment>
<gene>
    <name evidence="8" type="ORF">C3B54_11264</name>
</gene>
<feature type="transmembrane region" description="Helical" evidence="6">
    <location>
        <begin position="97"/>
        <end position="120"/>
    </location>
</feature>
<evidence type="ECO:0000256" key="4">
    <source>
        <dbReference type="ARBA" id="ARBA00022989"/>
    </source>
</evidence>
<evidence type="ECO:0000256" key="5">
    <source>
        <dbReference type="ARBA" id="ARBA00023136"/>
    </source>
</evidence>
<feature type="transmembrane region" description="Helical" evidence="6">
    <location>
        <begin position="174"/>
        <end position="202"/>
    </location>
</feature>
<dbReference type="Pfam" id="PF00528">
    <property type="entry name" value="BPD_transp_1"/>
    <property type="match status" value="1"/>
</dbReference>
<dbReference type="PROSITE" id="PS50928">
    <property type="entry name" value="ABC_TM1"/>
    <property type="match status" value="1"/>
</dbReference>
<keyword evidence="9" id="KW-1185">Reference proteome</keyword>
<dbReference type="Gene3D" id="1.10.3720.10">
    <property type="entry name" value="MetI-like"/>
    <property type="match status" value="1"/>
</dbReference>
<feature type="transmembrane region" description="Helical" evidence="6">
    <location>
        <begin position="20"/>
        <end position="41"/>
    </location>
</feature>
<sequence length="253" mass="27145">MTALQPLRRQKTPLAERLDLIVTPIFASLLALMAVVVWLYSDIDSTTLEILAPEKITRQIRETIVLGFLSSGLVVLIAVPIGIIVSRRGFPRLKNFLVDFLGLAQALPAYGLIVIFFTFMGTGLETVVYALALFSLLPVLRNTIVGLEQVDKSVIDAGRGMGYTRLQVLAKIELPLAVPVIMAGIRTAIVINIGMAALAFLVGGGGIGETINSGLKLNRGPAIFIGAVMVAILAMVFDFLSALAQKYLKPKGI</sequence>
<proteinExistence type="inferred from homology"/>
<dbReference type="PANTHER" id="PTHR30177:SF4">
    <property type="entry name" value="OSMOPROTECTANT IMPORT PERMEASE PROTEIN OSMW"/>
    <property type="match status" value="1"/>
</dbReference>
<dbReference type="FunFam" id="1.10.3720.10:FF:000001">
    <property type="entry name" value="Glycine betaine ABC transporter, permease"/>
    <property type="match status" value="1"/>
</dbReference>
<keyword evidence="4 6" id="KW-1133">Transmembrane helix</keyword>
<feature type="transmembrane region" description="Helical" evidence="6">
    <location>
        <begin position="126"/>
        <end position="144"/>
    </location>
</feature>
<dbReference type="Proteomes" id="UP000243077">
    <property type="component" value="Chromosome"/>
</dbReference>
<reference evidence="8 9" key="1">
    <citation type="submission" date="2018-02" db="EMBL/GenBank/DDBJ databases">
        <title>Complete genome of the streamlined marine actinobacterium Pontimonas salivibrio CL-TW6 adapted to coastal planktonic lifestype.</title>
        <authorList>
            <person name="Cho B.C."/>
            <person name="Hardies S.C."/>
            <person name="Jang G.I."/>
            <person name="Hwang C.Y."/>
        </authorList>
    </citation>
    <scope>NUCLEOTIDE SEQUENCE [LARGE SCALE GENOMIC DNA]</scope>
    <source>
        <strain evidence="8 9">CL-TW6</strain>
    </source>
</reference>
<dbReference type="GO" id="GO:0005886">
    <property type="term" value="C:plasma membrane"/>
    <property type="evidence" value="ECO:0007669"/>
    <property type="project" value="UniProtKB-SubCell"/>
</dbReference>
<dbReference type="InterPro" id="IPR035906">
    <property type="entry name" value="MetI-like_sf"/>
</dbReference>
<feature type="domain" description="ABC transmembrane type-1" evidence="7">
    <location>
        <begin position="60"/>
        <end position="241"/>
    </location>
</feature>
<dbReference type="AlphaFoldDB" id="A0A2L2BNR8"/>
<evidence type="ECO:0000256" key="1">
    <source>
        <dbReference type="ARBA" id="ARBA00004141"/>
    </source>
</evidence>
<dbReference type="InterPro" id="IPR051204">
    <property type="entry name" value="ABC_transp_perm/SBD"/>
</dbReference>
<evidence type="ECO:0000313" key="8">
    <source>
        <dbReference type="EMBL" id="AVG23262.1"/>
    </source>
</evidence>
<dbReference type="KEGG" id="psai:C3B54_11264"/>
<evidence type="ECO:0000256" key="6">
    <source>
        <dbReference type="RuleBase" id="RU363032"/>
    </source>
</evidence>
<dbReference type="PANTHER" id="PTHR30177">
    <property type="entry name" value="GLYCINE BETAINE/L-PROLINE TRANSPORT SYSTEM PERMEASE PROTEIN PROW"/>
    <property type="match status" value="1"/>
</dbReference>
<evidence type="ECO:0000313" key="9">
    <source>
        <dbReference type="Proteomes" id="UP000243077"/>
    </source>
</evidence>
<evidence type="ECO:0000256" key="2">
    <source>
        <dbReference type="ARBA" id="ARBA00022448"/>
    </source>
</evidence>
<keyword evidence="3 6" id="KW-0812">Transmembrane</keyword>
<dbReference type="GO" id="GO:0031460">
    <property type="term" value="P:glycine betaine transport"/>
    <property type="evidence" value="ECO:0007669"/>
    <property type="project" value="TreeGrafter"/>
</dbReference>
<accession>A0A2L2BNR8</accession>
<evidence type="ECO:0000259" key="7">
    <source>
        <dbReference type="PROSITE" id="PS50928"/>
    </source>
</evidence>
<feature type="transmembrane region" description="Helical" evidence="6">
    <location>
        <begin position="64"/>
        <end position="85"/>
    </location>
</feature>